<accession>A0A8K1D4Q1</accession>
<feature type="compositionally biased region" description="Polar residues" evidence="1">
    <location>
        <begin position="270"/>
        <end position="293"/>
    </location>
</feature>
<dbReference type="PANTHER" id="PTHR13060:SF0">
    <property type="entry name" value="PROTEIN ECDYSONELESS HOMOLOG"/>
    <property type="match status" value="1"/>
</dbReference>
<evidence type="ECO:0000313" key="2">
    <source>
        <dbReference type="EMBL" id="TRZ05805.1"/>
    </source>
</evidence>
<protein>
    <submittedName>
        <fullName evidence="2">Uncharacterized protein</fullName>
    </submittedName>
</protein>
<dbReference type="GO" id="GO:0005634">
    <property type="term" value="C:nucleus"/>
    <property type="evidence" value="ECO:0007669"/>
    <property type="project" value="TreeGrafter"/>
</dbReference>
<dbReference type="PANTHER" id="PTHR13060">
    <property type="entry name" value="SGT1 PROTEIN HSGT1 SUPPRESSOR OF GCR2"/>
    <property type="match status" value="1"/>
</dbReference>
<comment type="caution">
    <text evidence="2">The sequence shown here is derived from an EMBL/GenBank/DDBJ whole genome shotgun (WGS) entry which is preliminary data.</text>
</comment>
<dbReference type="Pfam" id="PF07093">
    <property type="entry name" value="SGT1"/>
    <property type="match status" value="1"/>
</dbReference>
<reference evidence="2" key="1">
    <citation type="submission" date="2019-04" db="EMBL/GenBank/DDBJ databases">
        <title>Genome assembly of Zosterops borbonicus 15179.</title>
        <authorList>
            <person name="Leroy T."/>
            <person name="Anselmetti Y."/>
            <person name="Tilak M.-K."/>
            <person name="Nabholz B."/>
        </authorList>
    </citation>
    <scope>NUCLEOTIDE SEQUENCE</scope>
    <source>
        <strain evidence="2">HGM_15179</strain>
        <tissue evidence="2">Muscle</tissue>
    </source>
</reference>
<name>A0A8K1D4Q1_9PASS</name>
<feature type="region of interest" description="Disordered" evidence="1">
    <location>
        <begin position="148"/>
        <end position="191"/>
    </location>
</feature>
<feature type="region of interest" description="Disordered" evidence="1">
    <location>
        <begin position="268"/>
        <end position="293"/>
    </location>
</feature>
<feature type="region of interest" description="Disordered" evidence="1">
    <location>
        <begin position="205"/>
        <end position="237"/>
    </location>
</feature>
<sequence>GEMEGSAKYLELLHMAEDHFQQSVAEPESSVDVSPGDEILALLQTTSIDLKEFEREAACLPPEDDDSWLDITPDALDQMLKETRNESLPSTNEEEQNHDLETVAESMKAFVSKVSTHEGAEMPWSPDDSHVTFDVDSFTKALDRILGTDSEELDSDDLDEEEEFDFSDGDDEDLDQRGNQRQEQEESPEELVGSLKAYMNEMDRELAQSNVGKSFTTQKRGASSGEAATSGRAGPDCGAEDAELARVDVDMNLVANLLQSHSAQAGLAGPTSNILQSMGVNLPENTELTGSSS</sequence>
<evidence type="ECO:0000256" key="1">
    <source>
        <dbReference type="SAM" id="MobiDB-lite"/>
    </source>
</evidence>
<gene>
    <name evidence="2" type="ORF">HGM15179_021302</name>
</gene>
<dbReference type="OrthoDB" id="27237at2759"/>
<proteinExistence type="predicted"/>
<keyword evidence="3" id="KW-1185">Reference proteome</keyword>
<feature type="compositionally biased region" description="Polar residues" evidence="1">
    <location>
        <begin position="207"/>
        <end position="221"/>
    </location>
</feature>
<evidence type="ECO:0000313" key="3">
    <source>
        <dbReference type="Proteomes" id="UP000796761"/>
    </source>
</evidence>
<dbReference type="AlphaFoldDB" id="A0A8K1D4Q1"/>
<organism evidence="2 3">
    <name type="scientific">Zosterops borbonicus</name>
    <dbReference type="NCBI Taxonomy" id="364589"/>
    <lineage>
        <taxon>Eukaryota</taxon>
        <taxon>Metazoa</taxon>
        <taxon>Chordata</taxon>
        <taxon>Craniata</taxon>
        <taxon>Vertebrata</taxon>
        <taxon>Euteleostomi</taxon>
        <taxon>Archelosauria</taxon>
        <taxon>Archosauria</taxon>
        <taxon>Dinosauria</taxon>
        <taxon>Saurischia</taxon>
        <taxon>Theropoda</taxon>
        <taxon>Coelurosauria</taxon>
        <taxon>Aves</taxon>
        <taxon>Neognathae</taxon>
        <taxon>Neoaves</taxon>
        <taxon>Telluraves</taxon>
        <taxon>Australaves</taxon>
        <taxon>Passeriformes</taxon>
        <taxon>Sylvioidea</taxon>
        <taxon>Zosteropidae</taxon>
        <taxon>Zosterops</taxon>
    </lineage>
</organism>
<feature type="non-terminal residue" evidence="2">
    <location>
        <position position="1"/>
    </location>
</feature>
<feature type="compositionally biased region" description="Basic and acidic residues" evidence="1">
    <location>
        <begin position="175"/>
        <end position="184"/>
    </location>
</feature>
<dbReference type="EMBL" id="SWJQ01003365">
    <property type="protein sequence ID" value="TRZ05805.1"/>
    <property type="molecule type" value="Genomic_DNA"/>
</dbReference>
<feature type="compositionally biased region" description="Acidic residues" evidence="1">
    <location>
        <begin position="149"/>
        <end position="174"/>
    </location>
</feature>
<dbReference type="InterPro" id="IPR010770">
    <property type="entry name" value="Ecd"/>
</dbReference>
<dbReference type="Proteomes" id="UP000796761">
    <property type="component" value="Unassembled WGS sequence"/>
</dbReference>